<proteinExistence type="predicted"/>
<accession>A0ABV3TAF2</accession>
<gene>
    <name evidence="3" type="ORF">V6X73_02530</name>
</gene>
<dbReference type="PANTHER" id="PTHR38690:SF1">
    <property type="entry name" value="PROTEASE"/>
    <property type="match status" value="1"/>
</dbReference>
<dbReference type="InterPro" id="IPR025263">
    <property type="entry name" value="YhdP_central"/>
</dbReference>
<evidence type="ECO:0000313" key="3">
    <source>
        <dbReference type="EMBL" id="MEX0468613.1"/>
    </source>
</evidence>
<dbReference type="PANTHER" id="PTHR38690">
    <property type="entry name" value="PROTEASE-RELATED"/>
    <property type="match status" value="1"/>
</dbReference>
<name>A0ABV3TAF2_9GAMM</name>
<evidence type="ECO:0000313" key="4">
    <source>
        <dbReference type="Proteomes" id="UP001556709"/>
    </source>
</evidence>
<evidence type="ECO:0000256" key="1">
    <source>
        <dbReference type="SAM" id="Phobius"/>
    </source>
</evidence>
<comment type="caution">
    <text evidence="3">The sequence shown here is derived from an EMBL/GenBank/DDBJ whole genome shotgun (WGS) entry which is preliminary data.</text>
</comment>
<dbReference type="Proteomes" id="UP001556709">
    <property type="component" value="Unassembled WGS sequence"/>
</dbReference>
<dbReference type="NCBIfam" id="TIGR02099">
    <property type="entry name" value="YhdP family protein"/>
    <property type="match status" value="1"/>
</dbReference>
<evidence type="ECO:0000259" key="2">
    <source>
        <dbReference type="Pfam" id="PF13116"/>
    </source>
</evidence>
<keyword evidence="1" id="KW-0472">Membrane</keyword>
<dbReference type="EMBL" id="JBAKFM010000001">
    <property type="protein sequence ID" value="MEX0468613.1"/>
    <property type="molecule type" value="Genomic_DNA"/>
</dbReference>
<keyword evidence="1" id="KW-0812">Transmembrane</keyword>
<keyword evidence="4" id="KW-1185">Reference proteome</keyword>
<dbReference type="RefSeq" id="WP_367957887.1">
    <property type="nucleotide sequence ID" value="NZ_JBAKFK010000001.1"/>
</dbReference>
<protein>
    <submittedName>
        <fullName evidence="3">YhdP family protein</fullName>
    </submittedName>
</protein>
<feature type="domain" description="YhdP central" evidence="2">
    <location>
        <begin position="25"/>
        <end position="1249"/>
    </location>
</feature>
<reference evidence="3 4" key="1">
    <citation type="submission" date="2024-02" db="EMBL/GenBank/DDBJ databases">
        <title>New especies of Spiribacter isolated from saline water.</title>
        <authorList>
            <person name="Leon M.J."/>
            <person name="De La Haba R."/>
            <person name="Sanchez-Porro C."/>
            <person name="Ventosa A."/>
        </authorList>
    </citation>
    <scope>NUCLEOTIDE SEQUENCE [LARGE SCALE GENOMIC DNA]</scope>
    <source>
        <strain evidence="4">ag22IC6-390</strain>
    </source>
</reference>
<dbReference type="Pfam" id="PF13116">
    <property type="entry name" value="YhdP"/>
    <property type="match status" value="1"/>
</dbReference>
<feature type="transmembrane region" description="Helical" evidence="1">
    <location>
        <begin position="21"/>
        <end position="45"/>
    </location>
</feature>
<dbReference type="InterPro" id="IPR011836">
    <property type="entry name" value="YhdP"/>
</dbReference>
<keyword evidence="1" id="KW-1133">Transmembrane helix</keyword>
<organism evidence="3 4">
    <name type="scientific">Spiribacter pallidus</name>
    <dbReference type="NCBI Taxonomy" id="1987936"/>
    <lineage>
        <taxon>Bacteria</taxon>
        <taxon>Pseudomonadati</taxon>
        <taxon>Pseudomonadota</taxon>
        <taxon>Gammaproteobacteria</taxon>
        <taxon>Chromatiales</taxon>
        <taxon>Ectothiorhodospiraceae</taxon>
        <taxon>Spiribacter</taxon>
    </lineage>
</organism>
<sequence length="1268" mass="134532">MSLRRTLHRWIWPQRGERLKATIVYGLVAIVIAAAVALTGVRLVFAIAPSLTQVVETALAKRLGRPITITRLDAELQGWRPGLTLEGVALGLPAGVDSPLESPLRLERLTLGIEPWESLLAGELRLHSLEAGDLAITLRRGASGKWRLSGLAREPAAVGVNAPLGLLQRLPVDRLLIRDASVTIADGRNDTRVTFAPAALRWQREAAGQWRVALDGRAGDQRITARADVNAGDNLGARIYVDFSDLSPDGMAPIAGNLIPSGLQGRFSGEAWLAWDEQGLGRGTVALRGDSLGWLAGGVERFAGRIGLSRQAGGWQGVVVADEVAGDHGVWSSLPPIGVARSDDQSPWRLAAPALDPGAPGYAALQAMTGVAVKRGGLRDLSLVWDGPQDWRFESRFTRVRVNGGPPDVTIEDGQGALAMGPVGGRVDFAAAGLRVAAPALLRQPVGLQQISGALAWAHGESGPRVMAVEGLEARYDEADLQLDARVWPAQSERSAWVDLTASVGSMPVSAAMRHLPVGVMDDRLVAWLDGAIGPGRLSGGRLRFLGPLQSFPFDRGRGVFDLRLDLADLVFRFSRQWPAIEALSGVVRFNNRALGIRADGGRIGSLPVVGGSARIEDLWRPRLLVNAGFNGPLSAMQSVLAQSPLVPSAAFLDGLTLEGAGGLDLRLGFPFEGRPVSVDGVLDVDGAGLALERPAIRIDDLSGAIRFDERGPAWDSLQGRLGDHILVSEASTTGPPDDGELRIQVNARLPISAIPGGGSFAEGAEGVAPWRMVLQRPAFGGDPLRLADTRLTLETALDGIALDWPLGLDKPADARTPLAAEFVWQGAQALRFDIDYDDRLRLQGRHADGRLQALGGRLGAGEAVAAPANGTRLVGALPVLAADDLLGSGDGRAGGGLRDLPEPLDVAVALDGFRLGRWQVGETRIEALGEADRWRIGLTGAAQGEIRWPGEDGRLTIRLERLEATIPSTRSLPPSSAASTAPEAVREPVGPDLDIRIGSLMVAGRAVGQLDFQRRDAGKASASAQLSVAGGPADLDVEIRRQPDENAGNRLEFDLFTRDGGAVVRALGLQRILDGATGSVTGDLRWVGPLFRPIVPTLSGKLSLDLRNGSLPAVEPGASRALGLFSLSVLPRRLDLDFSDVVGEGLQFDSLKGDWQARAGTLYTDNLSLEGPSLNLAVTGSTDLVRRRYNQRVTVTPRISSALSFLGGLAGGPPAAVFLFLTRGMLESGVERLAEFQYRIVGPWADPRFELLTPIGPDGEEDSDEQS</sequence>